<dbReference type="InterPro" id="IPR018641">
    <property type="entry name" value="Trfase_1_rSAM/seldom-assoc"/>
</dbReference>
<dbReference type="Pfam" id="PF09837">
    <property type="entry name" value="DUF2064"/>
    <property type="match status" value="1"/>
</dbReference>
<dbReference type="STRING" id="631454.N177_2118"/>
<evidence type="ECO:0000313" key="1">
    <source>
        <dbReference type="EMBL" id="ESR24795.1"/>
    </source>
</evidence>
<proteinExistence type="predicted"/>
<dbReference type="PANTHER" id="PTHR36529:SF1">
    <property type="entry name" value="GLYCOSYLTRANSFERASE"/>
    <property type="match status" value="1"/>
</dbReference>
<keyword evidence="2" id="KW-1185">Reference proteome</keyword>
<dbReference type="eggNOG" id="COG3222">
    <property type="taxonomic scope" value="Bacteria"/>
</dbReference>
<comment type="caution">
    <text evidence="1">The sequence shown here is derived from an EMBL/GenBank/DDBJ whole genome shotgun (WGS) entry which is preliminary data.</text>
</comment>
<dbReference type="SUPFAM" id="SSF53448">
    <property type="entry name" value="Nucleotide-diphospho-sugar transferases"/>
    <property type="match status" value="1"/>
</dbReference>
<dbReference type="Gene3D" id="3.90.550.10">
    <property type="entry name" value="Spore Coat Polysaccharide Biosynthesis Protein SpsA, Chain A"/>
    <property type="match status" value="1"/>
</dbReference>
<dbReference type="PANTHER" id="PTHR36529">
    <property type="entry name" value="SLL1095 PROTEIN"/>
    <property type="match status" value="1"/>
</dbReference>
<dbReference type="InterPro" id="IPR029044">
    <property type="entry name" value="Nucleotide-diphossugar_trans"/>
</dbReference>
<evidence type="ECO:0008006" key="3">
    <source>
        <dbReference type="Google" id="ProtNLM"/>
    </source>
</evidence>
<dbReference type="Proteomes" id="UP000017819">
    <property type="component" value="Unassembled WGS sequence"/>
</dbReference>
<dbReference type="AlphaFoldDB" id="V4RNL5"/>
<organism evidence="1 2">
    <name type="scientific">Lutibaculum baratangense AMV1</name>
    <dbReference type="NCBI Taxonomy" id="631454"/>
    <lineage>
        <taxon>Bacteria</taxon>
        <taxon>Pseudomonadati</taxon>
        <taxon>Pseudomonadota</taxon>
        <taxon>Alphaproteobacteria</taxon>
        <taxon>Hyphomicrobiales</taxon>
        <taxon>Tepidamorphaceae</taxon>
        <taxon>Lutibaculum</taxon>
    </lineage>
</organism>
<name>V4RNL5_9HYPH</name>
<evidence type="ECO:0000313" key="2">
    <source>
        <dbReference type="Proteomes" id="UP000017819"/>
    </source>
</evidence>
<reference evidence="1 2" key="1">
    <citation type="journal article" date="2014" name="Genome Announc.">
        <title>Draft Genome Sequence of Lutibaculum baratangense Strain AMV1T, Isolated from a Mud Volcano in Andamans, India.</title>
        <authorList>
            <person name="Singh A."/>
            <person name="Sreenivas A."/>
            <person name="Sathyanarayana Reddy G."/>
            <person name="Pinnaka A.K."/>
            <person name="Shivaji S."/>
        </authorList>
    </citation>
    <scope>NUCLEOTIDE SEQUENCE [LARGE SCALE GENOMIC DNA]</scope>
    <source>
        <strain evidence="1 2">AMV1</strain>
    </source>
</reference>
<dbReference type="NCBIfam" id="TIGR04282">
    <property type="entry name" value="glyco_like_cofC"/>
    <property type="match status" value="1"/>
</dbReference>
<dbReference type="EMBL" id="AWXZ01000029">
    <property type="protein sequence ID" value="ESR24795.1"/>
    <property type="molecule type" value="Genomic_DNA"/>
</dbReference>
<protein>
    <recommendedName>
        <fullName evidence="3">Glycosyltransferase</fullName>
    </recommendedName>
</protein>
<sequence>MNVERPTLVVMAKLPVAGAVKSRLAAEVGVAEATRFYRTTLRRTLMRLSPDRRWRTVLAVAPDRSARWAWPCGVPACPQGRGDLGRRMQRIMDAIPPGPVVIVGSDIPGIRPRHIASAFRLLGRSDAVFGPAEDGGYWLVGLRRRPRVPQIFDSVRWSSDHALADTLANCQGLSVGFAATLPDVDTAAGWRAWRRLEG</sequence>
<accession>V4RNL5</accession>
<gene>
    <name evidence="1" type="ORF">N177_2118</name>
</gene>
<dbReference type="PATRIC" id="fig|631454.5.peg.2087"/>